<accession>A0A8H4UCH1</accession>
<protein>
    <submittedName>
        <fullName evidence="2">Uncharacterized protein</fullName>
    </submittedName>
</protein>
<comment type="caution">
    <text evidence="2">The sequence shown here is derived from an EMBL/GenBank/DDBJ whole genome shotgun (WGS) entry which is preliminary data.</text>
</comment>
<dbReference type="EMBL" id="JABEXW010000008">
    <property type="protein sequence ID" value="KAF4973649.1"/>
    <property type="molecule type" value="Genomic_DNA"/>
</dbReference>
<sequence length="459" mass="51619">MESPRAAGEQEERVQPLHIPSNPYAISYKSTWTLPDAGILDPQDIALLQNLNCSYFSSGRPPTLFALKQHALSLVTIIRKLAPSTHSHNVGVDLQAESYQFDEHEAFDWLNDLDKPYKNDDPSHHDPLWALHNTVKAESEVDGIEHHCPLTKVDDTGPSAKQGDVSYPYMTHHDLVMHANECLEIIDHEYSSTGGLMSILPHGFEVPSDRYKCEGLSTSQIEGARNSLLGQWILHHQHLVGRMHELEINYANALDLLEGEAIVPAQITRRNGTDGISGGREIAYPQDQYVLTNAGEDVTGYIHRSIDVAEAQIEQKEKIWKASGVSGERMWNEERGGKVYAKGIVPIDLLTRFYRIKGKGHQSPLFVIPAVEQHPGVKQTRLAEKRPTVVSVVTPTWPERVSDLESKYRERLERAAKLETENQALIRERAEMKDVMAVKNAELDRLNEQLALYEQNANA</sequence>
<proteinExistence type="predicted"/>
<keyword evidence="3" id="KW-1185">Reference proteome</keyword>
<name>A0A8H4UCH1_9HYPO</name>
<dbReference type="AlphaFoldDB" id="A0A8H4UCH1"/>
<feature type="coiled-coil region" evidence="1">
    <location>
        <begin position="401"/>
        <end position="456"/>
    </location>
</feature>
<evidence type="ECO:0000256" key="1">
    <source>
        <dbReference type="SAM" id="Coils"/>
    </source>
</evidence>
<dbReference type="OrthoDB" id="5413531at2759"/>
<evidence type="ECO:0000313" key="3">
    <source>
        <dbReference type="Proteomes" id="UP000622797"/>
    </source>
</evidence>
<reference evidence="2" key="2">
    <citation type="submission" date="2020-05" db="EMBL/GenBank/DDBJ databases">
        <authorList>
            <person name="Kim H.-S."/>
            <person name="Proctor R.H."/>
            <person name="Brown D.W."/>
        </authorList>
    </citation>
    <scope>NUCLEOTIDE SEQUENCE</scope>
    <source>
        <strain evidence="2">NRRL 20472</strain>
    </source>
</reference>
<organism evidence="2 3">
    <name type="scientific">Fusarium sarcochroum</name>
    <dbReference type="NCBI Taxonomy" id="1208366"/>
    <lineage>
        <taxon>Eukaryota</taxon>
        <taxon>Fungi</taxon>
        <taxon>Dikarya</taxon>
        <taxon>Ascomycota</taxon>
        <taxon>Pezizomycotina</taxon>
        <taxon>Sordariomycetes</taxon>
        <taxon>Hypocreomycetidae</taxon>
        <taxon>Hypocreales</taxon>
        <taxon>Nectriaceae</taxon>
        <taxon>Fusarium</taxon>
        <taxon>Fusarium lateritium species complex</taxon>
    </lineage>
</organism>
<evidence type="ECO:0000313" key="2">
    <source>
        <dbReference type="EMBL" id="KAF4973649.1"/>
    </source>
</evidence>
<dbReference type="Proteomes" id="UP000622797">
    <property type="component" value="Unassembled WGS sequence"/>
</dbReference>
<keyword evidence="1" id="KW-0175">Coiled coil</keyword>
<gene>
    <name evidence="2" type="ORF">FSARC_127</name>
</gene>
<reference evidence="2" key="1">
    <citation type="journal article" date="2020" name="BMC Genomics">
        <title>Correction to: Identification and distribution of gene clusters required for synthesis of sphingolipid metabolism inhibitors in diverse species of the filamentous fungus Fusarium.</title>
        <authorList>
            <person name="Kim H.S."/>
            <person name="Lohmar J.M."/>
            <person name="Busman M."/>
            <person name="Brown D.W."/>
            <person name="Naumann T.A."/>
            <person name="Divon H.H."/>
            <person name="Lysoe E."/>
            <person name="Uhlig S."/>
            <person name="Proctor R.H."/>
        </authorList>
    </citation>
    <scope>NUCLEOTIDE SEQUENCE</scope>
    <source>
        <strain evidence="2">NRRL 20472</strain>
    </source>
</reference>